<dbReference type="Proteomes" id="UP000006250">
    <property type="component" value="Unassembled WGS sequence"/>
</dbReference>
<keyword evidence="2" id="KW-1185">Reference proteome</keyword>
<dbReference type="RefSeq" id="WP_005992071.1">
    <property type="nucleotide sequence ID" value="NZ_AECZ01000006.1"/>
</dbReference>
<dbReference type="EMBL" id="AECZ01000006">
    <property type="protein sequence ID" value="EFL52037.1"/>
    <property type="molecule type" value="Genomic_DNA"/>
</dbReference>
<accession>E1JUA7</accession>
<dbReference type="eggNOG" id="COG3778">
    <property type="taxonomic scope" value="Bacteria"/>
</dbReference>
<protein>
    <recommendedName>
        <fullName evidence="3">Phage tail protein</fullName>
    </recommendedName>
</protein>
<proteinExistence type="predicted"/>
<name>E1JUA7_SOLFR</name>
<dbReference type="InterPro" id="IPR018755">
    <property type="entry name" value="Phage_Mu_Gp48"/>
</dbReference>
<sequence length="206" mass="22288">MAGHAALLQALLPEIYAPTGRIEPELIAEGAALDTALLVSLDPLRGLTPLAALEWLEDYERVYGLPGDCRQQGLLLQERLALLAIALTERAAINRAYFIWLAGQLGYAVTIEEFDPFRAGFSHAGERITNYEALFAAGWRAGQSLAQGAPWQFVWMVHASGEPTTLFRAGVSGAGEPLVSWSNQLLECAIRNAAPAHTMVHFAYGG</sequence>
<evidence type="ECO:0008006" key="3">
    <source>
        <dbReference type="Google" id="ProtNLM"/>
    </source>
</evidence>
<evidence type="ECO:0000313" key="1">
    <source>
        <dbReference type="EMBL" id="EFL52037.1"/>
    </source>
</evidence>
<dbReference type="STRING" id="596151.DesfrDRAFT_1206"/>
<evidence type="ECO:0000313" key="2">
    <source>
        <dbReference type="Proteomes" id="UP000006250"/>
    </source>
</evidence>
<dbReference type="OrthoDB" id="5460132at2"/>
<reference evidence="1 2" key="1">
    <citation type="submission" date="2010-08" db="EMBL/GenBank/DDBJ databases">
        <title>The draft genome of Desulfovibrio fructosovorans JJ.</title>
        <authorList>
            <consortium name="US DOE Joint Genome Institute (JGI-PGF)"/>
            <person name="Lucas S."/>
            <person name="Copeland A."/>
            <person name="Lapidus A."/>
            <person name="Cheng J.-F."/>
            <person name="Bruce D."/>
            <person name="Goodwin L."/>
            <person name="Pitluck S."/>
            <person name="Land M.L."/>
            <person name="Hauser L."/>
            <person name="Chang Y.-J."/>
            <person name="Jeffries C."/>
            <person name="Wall J.D."/>
            <person name="Stahl D.A."/>
            <person name="Arkin A.P."/>
            <person name="Dehal P."/>
            <person name="Stolyar S.M."/>
            <person name="Hazen T.C."/>
            <person name="Woyke T.J."/>
        </authorList>
    </citation>
    <scope>NUCLEOTIDE SEQUENCE [LARGE SCALE GENOMIC DNA]</scope>
    <source>
        <strain evidence="1 2">JJ</strain>
    </source>
</reference>
<dbReference type="AlphaFoldDB" id="E1JUA7"/>
<gene>
    <name evidence="1" type="ORF">DesfrDRAFT_1206</name>
</gene>
<dbReference type="Pfam" id="PF10076">
    <property type="entry name" value="Phage_Mu_Gp48"/>
    <property type="match status" value="1"/>
</dbReference>
<organism evidence="1 2">
    <name type="scientific">Solidesulfovibrio fructosivorans JJ]</name>
    <dbReference type="NCBI Taxonomy" id="596151"/>
    <lineage>
        <taxon>Bacteria</taxon>
        <taxon>Pseudomonadati</taxon>
        <taxon>Thermodesulfobacteriota</taxon>
        <taxon>Desulfovibrionia</taxon>
        <taxon>Desulfovibrionales</taxon>
        <taxon>Desulfovibrionaceae</taxon>
        <taxon>Solidesulfovibrio</taxon>
    </lineage>
</organism>
<comment type="caution">
    <text evidence="1">The sequence shown here is derived from an EMBL/GenBank/DDBJ whole genome shotgun (WGS) entry which is preliminary data.</text>
</comment>